<keyword evidence="1" id="KW-1133">Transmembrane helix</keyword>
<proteinExistence type="predicted"/>
<evidence type="ECO:0000313" key="2">
    <source>
        <dbReference type="EMBL" id="QGK86775.1"/>
    </source>
</evidence>
<keyword evidence="1" id="KW-0472">Membrane</keyword>
<name>A0A649WEB2_9HYME</name>
<gene>
    <name evidence="2" type="primary">nad4l</name>
</gene>
<sequence length="88" mass="10565">MNFIIFNLIFMMLFVMFSLNVYYLSFLISVEFLIVTILFYMLLFNFNNWIFLIYLVFAVCEAVLGLSLLVSMNYEYGHQKIEFVNLLK</sequence>
<dbReference type="Gene3D" id="1.10.287.3510">
    <property type="match status" value="1"/>
</dbReference>
<organism evidence="2">
    <name type="scientific">Bombus waltoni</name>
    <dbReference type="NCBI Taxonomy" id="395577"/>
    <lineage>
        <taxon>Eukaryota</taxon>
        <taxon>Metazoa</taxon>
        <taxon>Ecdysozoa</taxon>
        <taxon>Arthropoda</taxon>
        <taxon>Hexapoda</taxon>
        <taxon>Insecta</taxon>
        <taxon>Pterygota</taxon>
        <taxon>Neoptera</taxon>
        <taxon>Endopterygota</taxon>
        <taxon>Hymenoptera</taxon>
        <taxon>Apocrita</taxon>
        <taxon>Aculeata</taxon>
        <taxon>Apoidea</taxon>
        <taxon>Anthophila</taxon>
        <taxon>Apidae</taxon>
        <taxon>Bombus</taxon>
        <taxon>Mendacibombus</taxon>
    </lineage>
</organism>
<feature type="transmembrane region" description="Helical" evidence="1">
    <location>
        <begin position="21"/>
        <end position="43"/>
    </location>
</feature>
<dbReference type="EMBL" id="MK252702">
    <property type="protein sequence ID" value="QGK86775.1"/>
    <property type="molecule type" value="Genomic_DNA"/>
</dbReference>
<protein>
    <submittedName>
        <fullName evidence="2">NADH dehydrogenase subunit 4L</fullName>
    </submittedName>
</protein>
<dbReference type="AlphaFoldDB" id="A0A649WEB2"/>
<accession>A0A649WEB2</accession>
<geneLocation type="mitochondrion" evidence="2"/>
<reference evidence="2" key="1">
    <citation type="journal article" date="2019" name="Mitochondrial DNA Part B Resour">
        <title>Complete mitochondrial genome of Bombus waltoni (Hymenoptera: Apidae).</title>
        <authorList>
            <person name="Lin G."/>
            <person name="Jiang K."/>
            <person name="Su T."/>
            <person name="He B."/>
            <person name="Huang Z."/>
            <person name="Zhao F."/>
        </authorList>
    </citation>
    <scope>NUCLEOTIDE SEQUENCE</scope>
</reference>
<feature type="transmembrane region" description="Helical" evidence="1">
    <location>
        <begin position="49"/>
        <end position="70"/>
    </location>
</feature>
<keyword evidence="2" id="KW-0496">Mitochondrion</keyword>
<keyword evidence="1" id="KW-0812">Transmembrane</keyword>
<evidence type="ECO:0000256" key="1">
    <source>
        <dbReference type="SAM" id="Phobius"/>
    </source>
</evidence>